<dbReference type="InterPro" id="IPR034015">
    <property type="entry name" value="M1_LTA4H"/>
</dbReference>
<dbReference type="Gene3D" id="2.60.40.1730">
    <property type="entry name" value="tricorn interacting facor f3 domain"/>
    <property type="match status" value="1"/>
</dbReference>
<keyword evidence="4" id="KW-1185">Reference proteome</keyword>
<accession>A0A4Y3QWX3</accession>
<dbReference type="EMBL" id="BJMM01000006">
    <property type="protein sequence ID" value="GEB49177.1"/>
    <property type="molecule type" value="Genomic_DNA"/>
</dbReference>
<dbReference type="SUPFAM" id="SSF55486">
    <property type="entry name" value="Metalloproteases ('zincins'), catalytic domain"/>
    <property type="match status" value="1"/>
</dbReference>
<keyword evidence="1" id="KW-0862">Zinc</keyword>
<proteinExistence type="predicted"/>
<dbReference type="InterPro" id="IPR027268">
    <property type="entry name" value="Peptidase_M4/M1_CTD_sf"/>
</dbReference>
<dbReference type="AlphaFoldDB" id="A0A4Y3QWX3"/>
<reference evidence="3 4" key="1">
    <citation type="submission" date="2019-06" db="EMBL/GenBank/DDBJ databases">
        <title>Whole genome shotgun sequence of Streptomyces cacaoi subsp. cacaoi NBRC 12748.</title>
        <authorList>
            <person name="Hosoyama A."/>
            <person name="Uohara A."/>
            <person name="Ohji S."/>
            <person name="Ichikawa N."/>
        </authorList>
    </citation>
    <scope>NUCLEOTIDE SEQUENCE [LARGE SCALE GENOMIC DNA]</scope>
    <source>
        <strain evidence="3 4">NBRC 12748</strain>
    </source>
</reference>
<dbReference type="GO" id="GO:0008237">
    <property type="term" value="F:metallopeptidase activity"/>
    <property type="evidence" value="ECO:0007669"/>
    <property type="project" value="InterPro"/>
</dbReference>
<comment type="caution">
    <text evidence="3">The sequence shown here is derived from an EMBL/GenBank/DDBJ whole genome shotgun (WGS) entry which is preliminary data.</text>
</comment>
<evidence type="ECO:0000256" key="1">
    <source>
        <dbReference type="PIRSR" id="PIRSR634015-3"/>
    </source>
</evidence>
<keyword evidence="1" id="KW-0479">Metal-binding</keyword>
<sequence length="474" mass="51907">MSGTVGRAGRGGAVLGVWLALAGMVCGTGTAFAPTASASVTGPADGGSRAYDVADYDVKVDYEPGSARLRGDTEVVAEATEDLPEFGMDLALTARSVEIDGSPAKSVTRSDDGGITVVPRETIEKGSEFRVRVRYDGYPGKDNPSWVESEDGSVVTVLTPVGTWFPGNDDPEDKAGFRLAATVPDGWTAVSSGREEPARQRGDRSTFRWRSTEPLPADAAILGVGKWDVERTVLGDGTPLTTVYSAGRKDEFEKYAGRQEEIMEFLAGKFGAYPYDTLVSFFLDSVDDTAPNFAGQGAVIFPNAESEKYFDSSVVAHELTHQWYGRLVEEGESRDLCLSECFATYAQWMWSEFSEGQDLDAKYRREIEKRKDDEEFWRGKLSEGEGVYGRGPFMVHALRRQIGDAAFEKVLKQWPARFAGKAPEWSAMEKLVQQVSGQDLEGFFHAWARSEGVPEDTYLWPGSLRPGEKAARHG</sequence>
<dbReference type="Pfam" id="PF01433">
    <property type="entry name" value="Peptidase_M1"/>
    <property type="match status" value="1"/>
</dbReference>
<dbReference type="InterPro" id="IPR014782">
    <property type="entry name" value="Peptidase_M1_dom"/>
</dbReference>
<dbReference type="InterPro" id="IPR042097">
    <property type="entry name" value="Aminopeptidase_N-like_N_sf"/>
</dbReference>
<dbReference type="SUPFAM" id="SSF63737">
    <property type="entry name" value="Leukotriene A4 hydrolase N-terminal domain"/>
    <property type="match status" value="1"/>
</dbReference>
<feature type="domain" description="Peptidase M1 membrane alanine aminopeptidase" evidence="2">
    <location>
        <begin position="308"/>
        <end position="447"/>
    </location>
</feature>
<dbReference type="Gene3D" id="1.10.390.10">
    <property type="entry name" value="Neutral Protease Domain 2"/>
    <property type="match status" value="1"/>
</dbReference>
<evidence type="ECO:0000313" key="3">
    <source>
        <dbReference type="EMBL" id="GEB49177.1"/>
    </source>
</evidence>
<evidence type="ECO:0000259" key="2">
    <source>
        <dbReference type="Pfam" id="PF01433"/>
    </source>
</evidence>
<protein>
    <submittedName>
        <fullName evidence="3">Peptidase</fullName>
    </submittedName>
</protein>
<dbReference type="PANTHER" id="PTHR45726">
    <property type="entry name" value="LEUKOTRIENE A-4 HYDROLASE"/>
    <property type="match status" value="1"/>
</dbReference>
<evidence type="ECO:0000313" key="4">
    <source>
        <dbReference type="Proteomes" id="UP000319210"/>
    </source>
</evidence>
<dbReference type="PANTHER" id="PTHR45726:SF3">
    <property type="entry name" value="LEUKOTRIENE A-4 HYDROLASE"/>
    <property type="match status" value="1"/>
</dbReference>
<dbReference type="Proteomes" id="UP000319210">
    <property type="component" value="Unassembled WGS sequence"/>
</dbReference>
<name>A0A4Y3QWX3_STRCI</name>
<dbReference type="GO" id="GO:0008270">
    <property type="term" value="F:zinc ion binding"/>
    <property type="evidence" value="ECO:0007669"/>
    <property type="project" value="InterPro"/>
</dbReference>
<feature type="binding site" evidence="1">
    <location>
        <position position="317"/>
    </location>
    <ligand>
        <name>Zn(2+)</name>
        <dbReference type="ChEBI" id="CHEBI:29105"/>
        <note>catalytic</note>
    </ligand>
</feature>
<gene>
    <name evidence="3" type="ORF">SCA03_17280</name>
</gene>
<dbReference type="CDD" id="cd09603">
    <property type="entry name" value="M1_APN_like"/>
    <property type="match status" value="1"/>
</dbReference>
<feature type="binding site" evidence="1">
    <location>
        <position position="340"/>
    </location>
    <ligand>
        <name>Zn(2+)</name>
        <dbReference type="ChEBI" id="CHEBI:29105"/>
        <note>catalytic</note>
    </ligand>
</feature>
<organism evidence="3 4">
    <name type="scientific">Streptomyces cacaoi</name>
    <dbReference type="NCBI Taxonomy" id="1898"/>
    <lineage>
        <taxon>Bacteria</taxon>
        <taxon>Bacillati</taxon>
        <taxon>Actinomycetota</taxon>
        <taxon>Actinomycetes</taxon>
        <taxon>Kitasatosporales</taxon>
        <taxon>Streptomycetaceae</taxon>
        <taxon>Streptomyces</taxon>
    </lineage>
</organism>
<feature type="binding site" evidence="1">
    <location>
        <position position="321"/>
    </location>
    <ligand>
        <name>Zn(2+)</name>
        <dbReference type="ChEBI" id="CHEBI:29105"/>
        <note>catalytic</note>
    </ligand>
</feature>
<comment type="cofactor">
    <cofactor evidence="1">
        <name>Zn(2+)</name>
        <dbReference type="ChEBI" id="CHEBI:29105"/>
    </cofactor>
    <text evidence="1">Binds 1 zinc ion per subunit.</text>
</comment>